<dbReference type="AlphaFoldDB" id="A0A6C2TYX0"/>
<keyword evidence="1" id="KW-0812">Transmembrane</keyword>
<feature type="transmembrane region" description="Helical" evidence="1">
    <location>
        <begin position="7"/>
        <end position="26"/>
    </location>
</feature>
<dbReference type="RefSeq" id="WP_136078206.1">
    <property type="nucleotide sequence ID" value="NZ_CAAHFG010000001.1"/>
</dbReference>
<dbReference type="Proteomes" id="UP000366872">
    <property type="component" value="Unassembled WGS sequence"/>
</dbReference>
<dbReference type="EMBL" id="CAAHFG010000001">
    <property type="protein sequence ID" value="VGO12551.1"/>
    <property type="molecule type" value="Genomic_DNA"/>
</dbReference>
<evidence type="ECO:0000256" key="1">
    <source>
        <dbReference type="SAM" id="Phobius"/>
    </source>
</evidence>
<sequence>MKKVAEIISYLSLVLIVLAPILFYAGKVDLEMNKLLLTTATVTWFASALCWIGRETSADSVPE</sequence>
<feature type="transmembrane region" description="Helical" evidence="1">
    <location>
        <begin position="32"/>
        <end position="52"/>
    </location>
</feature>
<proteinExistence type="predicted"/>
<reference evidence="2 3" key="1">
    <citation type="submission" date="2019-04" db="EMBL/GenBank/DDBJ databases">
        <authorList>
            <person name="Van Vliet M D."/>
        </authorList>
    </citation>
    <scope>NUCLEOTIDE SEQUENCE [LARGE SCALE GENOMIC DNA]</scope>
    <source>
        <strain evidence="2 3">F1</strain>
    </source>
</reference>
<evidence type="ECO:0000313" key="3">
    <source>
        <dbReference type="Proteomes" id="UP000366872"/>
    </source>
</evidence>
<evidence type="ECO:0000313" key="2">
    <source>
        <dbReference type="EMBL" id="VGO12551.1"/>
    </source>
</evidence>
<name>A0A6C2TYX0_PONDE</name>
<protein>
    <submittedName>
        <fullName evidence="2">Uncharacterized protein</fullName>
    </submittedName>
</protein>
<keyword evidence="3" id="KW-1185">Reference proteome</keyword>
<gene>
    <name evidence="2" type="ORF">PDESU_01104</name>
</gene>
<organism evidence="2 3">
    <name type="scientific">Pontiella desulfatans</name>
    <dbReference type="NCBI Taxonomy" id="2750659"/>
    <lineage>
        <taxon>Bacteria</taxon>
        <taxon>Pseudomonadati</taxon>
        <taxon>Kiritimatiellota</taxon>
        <taxon>Kiritimatiellia</taxon>
        <taxon>Kiritimatiellales</taxon>
        <taxon>Pontiellaceae</taxon>
        <taxon>Pontiella</taxon>
    </lineage>
</organism>
<keyword evidence="1" id="KW-1133">Transmembrane helix</keyword>
<keyword evidence="1" id="KW-0472">Membrane</keyword>
<accession>A0A6C2TYX0</accession>